<reference evidence="10 11" key="1">
    <citation type="journal article" date="2015" name="Plant Cell">
        <title>Oil accumulation by the oleaginous diatom Fistulifera solaris as revealed by the genome and transcriptome.</title>
        <authorList>
            <person name="Tanaka T."/>
            <person name="Maeda Y."/>
            <person name="Veluchamy A."/>
            <person name="Tanaka M."/>
            <person name="Abida H."/>
            <person name="Marechal E."/>
            <person name="Bowler C."/>
            <person name="Muto M."/>
            <person name="Sunaga Y."/>
            <person name="Tanaka M."/>
            <person name="Yoshino T."/>
            <person name="Taniguchi T."/>
            <person name="Fukuda Y."/>
            <person name="Nemoto M."/>
            <person name="Matsumoto M."/>
            <person name="Wong P.S."/>
            <person name="Aburatani S."/>
            <person name="Fujibuchi W."/>
        </authorList>
    </citation>
    <scope>NUCLEOTIDE SEQUENCE [LARGE SCALE GENOMIC DNA]</scope>
    <source>
        <strain evidence="10 11">JPCC DA0580</strain>
    </source>
</reference>
<evidence type="ECO:0000313" key="10">
    <source>
        <dbReference type="EMBL" id="GAX13544.1"/>
    </source>
</evidence>
<dbReference type="InterPro" id="IPR001650">
    <property type="entry name" value="Helicase_C-like"/>
</dbReference>
<evidence type="ECO:0000256" key="3">
    <source>
        <dbReference type="ARBA" id="ARBA00022769"/>
    </source>
</evidence>
<dbReference type="PROSITE" id="PS51194">
    <property type="entry name" value="HELICASE_CTER"/>
    <property type="match status" value="1"/>
</dbReference>
<dbReference type="InterPro" id="IPR024759">
    <property type="entry name" value="UvrB_YAD/RRR_dom"/>
</dbReference>
<feature type="domain" description="GIY-YIG" evidence="7">
    <location>
        <begin position="740"/>
        <end position="819"/>
    </location>
</feature>
<dbReference type="CDD" id="cd10434">
    <property type="entry name" value="GIY-YIG_UvrC_Cho"/>
    <property type="match status" value="1"/>
</dbReference>
<dbReference type="InterPro" id="IPR035901">
    <property type="entry name" value="GIY-YIG_endonuc_sf"/>
</dbReference>
<dbReference type="Gene3D" id="3.30.420.340">
    <property type="entry name" value="UvrC, RNAse H endonuclease domain"/>
    <property type="match status" value="1"/>
</dbReference>
<feature type="domain" description="UvrC family homology region profile" evidence="8">
    <location>
        <begin position="957"/>
        <end position="1199"/>
    </location>
</feature>
<dbReference type="InterPro" id="IPR038476">
    <property type="entry name" value="UvrC_RNase_H_dom_sf"/>
</dbReference>
<dbReference type="SUPFAM" id="SSF82771">
    <property type="entry name" value="GIY-YIG endonuclease"/>
    <property type="match status" value="1"/>
</dbReference>
<dbReference type="PROSITE" id="PS50165">
    <property type="entry name" value="UVRC"/>
    <property type="match status" value="1"/>
</dbReference>
<accession>A0A1Z5JHR9</accession>
<dbReference type="GO" id="GO:0009380">
    <property type="term" value="C:excinuclease repair complex"/>
    <property type="evidence" value="ECO:0007669"/>
    <property type="project" value="InterPro"/>
</dbReference>
<feature type="signal peptide" evidence="6">
    <location>
        <begin position="1"/>
        <end position="21"/>
    </location>
</feature>
<dbReference type="Pfam" id="PF00271">
    <property type="entry name" value="Helicase_C"/>
    <property type="match status" value="1"/>
</dbReference>
<dbReference type="Gene3D" id="3.40.1440.10">
    <property type="entry name" value="GIY-YIG endonuclease"/>
    <property type="match status" value="1"/>
</dbReference>
<keyword evidence="11" id="KW-1185">Reference proteome</keyword>
<dbReference type="Proteomes" id="UP000198406">
    <property type="component" value="Unassembled WGS sequence"/>
</dbReference>
<dbReference type="Pfam" id="PF08459">
    <property type="entry name" value="UvrC_RNaseH_dom"/>
    <property type="match status" value="1"/>
</dbReference>
<protein>
    <submittedName>
        <fullName evidence="10">Excinuclease ABC subunit B</fullName>
    </submittedName>
</protein>
<dbReference type="Gene3D" id="3.40.50.300">
    <property type="entry name" value="P-loop containing nucleotide triphosphate hydrolases"/>
    <property type="match status" value="3"/>
</dbReference>
<proteinExistence type="predicted"/>
<dbReference type="AlphaFoldDB" id="A0A1Z5JHR9"/>
<dbReference type="OrthoDB" id="16911at2759"/>
<dbReference type="InterPro" id="IPR001162">
    <property type="entry name" value="UvrC_RNase_H_dom"/>
</dbReference>
<dbReference type="FunFam" id="3.40.1440.10:FF:000001">
    <property type="entry name" value="UvrABC system protein C"/>
    <property type="match status" value="1"/>
</dbReference>
<evidence type="ECO:0000256" key="5">
    <source>
        <dbReference type="ARBA" id="ARBA00023204"/>
    </source>
</evidence>
<organism evidence="10 11">
    <name type="scientific">Fistulifera solaris</name>
    <name type="common">Oleaginous diatom</name>
    <dbReference type="NCBI Taxonomy" id="1519565"/>
    <lineage>
        <taxon>Eukaryota</taxon>
        <taxon>Sar</taxon>
        <taxon>Stramenopiles</taxon>
        <taxon>Ochrophyta</taxon>
        <taxon>Bacillariophyta</taxon>
        <taxon>Bacillariophyceae</taxon>
        <taxon>Bacillariophycidae</taxon>
        <taxon>Naviculales</taxon>
        <taxon>Naviculaceae</taxon>
        <taxon>Fistulifera</taxon>
    </lineage>
</organism>
<dbReference type="InterPro" id="IPR000305">
    <property type="entry name" value="GIY-YIG_endonuc"/>
</dbReference>
<keyword evidence="3" id="KW-0228">DNA excision</keyword>
<dbReference type="InterPro" id="IPR006935">
    <property type="entry name" value="Helicase/UvrB_N"/>
</dbReference>
<dbReference type="GO" id="GO:0009381">
    <property type="term" value="F:excinuclease ABC activity"/>
    <property type="evidence" value="ECO:0007669"/>
    <property type="project" value="InterPro"/>
</dbReference>
<dbReference type="GO" id="GO:0006289">
    <property type="term" value="P:nucleotide-excision repair"/>
    <property type="evidence" value="ECO:0007669"/>
    <property type="project" value="InterPro"/>
</dbReference>
<evidence type="ECO:0000256" key="2">
    <source>
        <dbReference type="ARBA" id="ARBA00022763"/>
    </source>
</evidence>
<gene>
    <name evidence="10" type="ORF">FisN_27Lh042</name>
</gene>
<evidence type="ECO:0000313" key="11">
    <source>
        <dbReference type="Proteomes" id="UP000198406"/>
    </source>
</evidence>
<dbReference type="GO" id="GO:0005524">
    <property type="term" value="F:ATP binding"/>
    <property type="evidence" value="ECO:0007669"/>
    <property type="project" value="InterPro"/>
</dbReference>
<dbReference type="PANTHER" id="PTHR24029:SF0">
    <property type="entry name" value="UVRABC SYSTEM PROTEIN B"/>
    <property type="match status" value="1"/>
</dbReference>
<dbReference type="PANTHER" id="PTHR24029">
    <property type="entry name" value="UVRABC SYSTEM PROTEIN B"/>
    <property type="match status" value="1"/>
</dbReference>
<evidence type="ECO:0000256" key="1">
    <source>
        <dbReference type="ARBA" id="ARBA00022490"/>
    </source>
</evidence>
<evidence type="ECO:0000259" key="7">
    <source>
        <dbReference type="PROSITE" id="PS50164"/>
    </source>
</evidence>
<dbReference type="SMART" id="SM00487">
    <property type="entry name" value="DEXDc"/>
    <property type="match status" value="1"/>
</dbReference>
<dbReference type="InterPro" id="IPR027417">
    <property type="entry name" value="P-loop_NTPase"/>
</dbReference>
<feature type="chain" id="PRO_5012509518" evidence="6">
    <location>
        <begin position="22"/>
        <end position="1278"/>
    </location>
</feature>
<name>A0A1Z5JHR9_FISSO</name>
<comment type="caution">
    <text evidence="10">The sequence shown here is derived from an EMBL/GenBank/DDBJ whole genome shotgun (WGS) entry which is preliminary data.</text>
</comment>
<keyword evidence="1" id="KW-0963">Cytoplasm</keyword>
<feature type="domain" description="Helicase C-terminal" evidence="9">
    <location>
        <begin position="523"/>
        <end position="686"/>
    </location>
</feature>
<dbReference type="Pfam" id="PF04851">
    <property type="entry name" value="ResIII"/>
    <property type="match status" value="1"/>
</dbReference>
<evidence type="ECO:0000256" key="6">
    <source>
        <dbReference type="SAM" id="SignalP"/>
    </source>
</evidence>
<keyword evidence="4" id="KW-0267">Excision nuclease</keyword>
<evidence type="ECO:0000259" key="9">
    <source>
        <dbReference type="PROSITE" id="PS51194"/>
    </source>
</evidence>
<keyword evidence="2" id="KW-0227">DNA damage</keyword>
<dbReference type="EMBL" id="BDSP01000069">
    <property type="protein sequence ID" value="GAX13544.1"/>
    <property type="molecule type" value="Genomic_DNA"/>
</dbReference>
<dbReference type="GO" id="GO:0016887">
    <property type="term" value="F:ATP hydrolysis activity"/>
    <property type="evidence" value="ECO:0007669"/>
    <property type="project" value="InterPro"/>
</dbReference>
<sequence>MGRIRHPIFLMILTFLARSSTRSLVLVNAWSESLHTTRKAYASFEPLYFANTRPGRRRRSLSISAVDLADDEESTAESFATDAFQVQAPFPPAGDQPAAIQALIERIQKGDRFALLRGCTGTGKTLVMSHVIAGTQKPTLVLCHNKTLAAQLARELRAFLGPVVELFVSYYNHYRPEFYRETTGTYMAKKSSVNPDLDVLRHRATRALASRRNVVVVASVSCLFGLGLPKEYLDACVHYKTHDTFDWDEFLEKLTRLQYRMAEDDESFERGKYQILHDDSTDSKVITLWPPYEKFPMQLDVTPVATNSTQFSVQSIRQGNQGGFQAITECKLFPASHHVTQDMEAACLSIEEELQERINYFNDMGNTDARNRLQVSVLRDLDQLRTWHSCKGIENYSRHLAGRAAGLPPDTLLDYMRLLNGDDWLLMMDESHVTLPQLSSMFRGDQSRKRQLVKHGFRLPSAMDNRPLNELEFWDRASQTVFVSATPSPRELALTNSDPIDMIIRPTFVCDPNIEVRPSDGKHIDDLIEEIKARAKKKEGSLVITLTKRDAEDLASHLEECGVKSAYLHSGLKTLERSNALRALQVREIDCIVGINCLREGLDLPQVSLVAVLNADCEGFLRSESALLQVVGRAARNIHGMAIFYANRVTDSMKRCMDLTVHRRQLQLDYNKKNGCSTRSTTGSSALSFFDLLKDQIEFEKGLMAEAFKAVQLSSFTPEPLQVISAEKGRSQIVTDHIPNTPGVYFWKDAEGSILYIGKGVNLRSRVKSYISTSAKHSPRIKEMVRRAKSVDVVLTASERDALLLESNYIKHHQPPFNVLLKDDEHYPYICASVGDSIPSLTVVPYRQPEHVSGSSRYRYFGPYTSFQEINAILDDIERVYDLRVKSFMTRQGSLSKEAYNELFDKALEEIFGDSRGFSHNLRMRRRQYEEAGLLFDSESNACRDVVTVQLLPDDEALVSVMQLRNGIMAGRYRYTCQVPAGLGEDDLGSVLQTVLTERHYPSGSEHSTKWFPDNVLLSRPSLDVKVLKESIREGRSRIEPNRKGRIQVRTAATRGTQKEIDDRTLEFATKNMNQDVLNHANKYTIPFHGDVASTELADLLALENPPSRIECYDISHTQGENAIASRVVFENGEPQPHLYRQFVIRSVVGIDDYASIEEVLERRFRRAFNANTDLEGDDSWAVPDLVVIDGGKGQLNAALKGILKATESPEGQCDIRSLVAICALAKDKEEVFVPGRSDPVNDHPDSRALLLLRALRDESHRFALKAHRKRRSVLKNV</sequence>
<dbReference type="Pfam" id="PF12344">
    <property type="entry name" value="UvrB"/>
    <property type="match status" value="1"/>
</dbReference>
<dbReference type="Pfam" id="PF01541">
    <property type="entry name" value="GIY-YIG"/>
    <property type="match status" value="1"/>
</dbReference>
<dbReference type="SMART" id="SM00490">
    <property type="entry name" value="HELICc"/>
    <property type="match status" value="1"/>
</dbReference>
<dbReference type="InterPro" id="IPR047296">
    <property type="entry name" value="GIY-YIG_UvrC_Cho"/>
</dbReference>
<dbReference type="InterPro" id="IPR014001">
    <property type="entry name" value="Helicase_ATP-bd"/>
</dbReference>
<evidence type="ECO:0000259" key="8">
    <source>
        <dbReference type="PROSITE" id="PS50165"/>
    </source>
</evidence>
<keyword evidence="5" id="KW-0234">DNA repair</keyword>
<dbReference type="GO" id="GO:0003677">
    <property type="term" value="F:DNA binding"/>
    <property type="evidence" value="ECO:0007669"/>
    <property type="project" value="InterPro"/>
</dbReference>
<dbReference type="InParanoid" id="A0A1Z5JHR9"/>
<dbReference type="SMART" id="SM00465">
    <property type="entry name" value="GIYc"/>
    <property type="match status" value="1"/>
</dbReference>
<evidence type="ECO:0000256" key="4">
    <source>
        <dbReference type="ARBA" id="ARBA00022881"/>
    </source>
</evidence>
<dbReference type="InterPro" id="IPR004807">
    <property type="entry name" value="UvrB"/>
</dbReference>
<keyword evidence="6" id="KW-0732">Signal</keyword>
<dbReference type="SUPFAM" id="SSF52540">
    <property type="entry name" value="P-loop containing nucleoside triphosphate hydrolases"/>
    <property type="match status" value="2"/>
</dbReference>
<dbReference type="PROSITE" id="PS50164">
    <property type="entry name" value="GIY_YIG"/>
    <property type="match status" value="1"/>
</dbReference>